<dbReference type="AlphaFoldDB" id="A0AA36A2V5"/>
<sequence>MCHVSYPTCRVYMTISCGIHVGLASGRQRPSFYLSEMAEMTVSKPKQHERNWLELPSDVMANILYRVGVVGILENARKVCTTWHKICEDPSMWRVIHMKKISGLSQQLQKMRKHGVGEIEGQFVYIKVGSFAYEQLIPKIWWHAMDQSQDQLVDIKGVGFAYDKLIQEMCKHAVDQSQGQLVDITIVDFACDRLLQYVADRSSQLKRLEFVSCKRSGHWNLTRALRKFPMLEELNLYKIKISEEDIETAGRCCPMLKTLKVNQETCCWWHGRPGEKSKMIRNRTAVAIGENLPELRHLELIGNNMTNIGLEAILNGCCHLELLDLRECFYLDLKGDLGKKCLEKIKCVKLPRDSIEGCLYYTKNDIDCKRCEEDNYFYNSVFGVDVSFSNFLFLSDKYIYSMSTAHNSINNSNNSLSFSLISELWYYWTLERFAGLGSQGQPLPTLSFFRSVDRSRLLFLSPVTSPVV</sequence>
<dbReference type="InterPro" id="IPR032675">
    <property type="entry name" value="LRR_dom_sf"/>
</dbReference>
<dbReference type="CDD" id="cd22164">
    <property type="entry name" value="F-box_AtSKIP19-like"/>
    <property type="match status" value="1"/>
</dbReference>
<dbReference type="SUPFAM" id="SSF52047">
    <property type="entry name" value="RNI-like"/>
    <property type="match status" value="1"/>
</dbReference>
<feature type="domain" description="F-box" evidence="1">
    <location>
        <begin position="49"/>
        <end position="96"/>
    </location>
</feature>
<keyword evidence="3" id="KW-1185">Reference proteome</keyword>
<evidence type="ECO:0000313" key="2">
    <source>
        <dbReference type="EMBL" id="CAI9302791.1"/>
    </source>
</evidence>
<proteinExistence type="predicted"/>
<reference evidence="2" key="1">
    <citation type="submission" date="2023-04" db="EMBL/GenBank/DDBJ databases">
        <authorList>
            <person name="Vijverberg K."/>
            <person name="Xiong W."/>
            <person name="Schranz E."/>
        </authorList>
    </citation>
    <scope>NUCLEOTIDE SEQUENCE</scope>
</reference>
<evidence type="ECO:0000259" key="1">
    <source>
        <dbReference type="PROSITE" id="PS50181"/>
    </source>
</evidence>
<dbReference type="Pfam" id="PF12937">
    <property type="entry name" value="F-box-like"/>
    <property type="match status" value="1"/>
</dbReference>
<dbReference type="InterPro" id="IPR055411">
    <property type="entry name" value="LRR_FXL15/At3g58940/PEG3-like"/>
</dbReference>
<dbReference type="InterPro" id="IPR036047">
    <property type="entry name" value="F-box-like_dom_sf"/>
</dbReference>
<dbReference type="Gene3D" id="3.80.10.10">
    <property type="entry name" value="Ribonuclease Inhibitor"/>
    <property type="match status" value="1"/>
</dbReference>
<protein>
    <recommendedName>
        <fullName evidence="1">F-box domain-containing protein</fullName>
    </recommendedName>
</protein>
<organism evidence="2 3">
    <name type="scientific">Lactuca saligna</name>
    <name type="common">Willowleaf lettuce</name>
    <dbReference type="NCBI Taxonomy" id="75948"/>
    <lineage>
        <taxon>Eukaryota</taxon>
        <taxon>Viridiplantae</taxon>
        <taxon>Streptophyta</taxon>
        <taxon>Embryophyta</taxon>
        <taxon>Tracheophyta</taxon>
        <taxon>Spermatophyta</taxon>
        <taxon>Magnoliopsida</taxon>
        <taxon>eudicotyledons</taxon>
        <taxon>Gunneridae</taxon>
        <taxon>Pentapetalae</taxon>
        <taxon>asterids</taxon>
        <taxon>campanulids</taxon>
        <taxon>Asterales</taxon>
        <taxon>Asteraceae</taxon>
        <taxon>Cichorioideae</taxon>
        <taxon>Cichorieae</taxon>
        <taxon>Lactucinae</taxon>
        <taxon>Lactuca</taxon>
    </lineage>
</organism>
<dbReference type="Gene3D" id="1.20.1280.50">
    <property type="match status" value="1"/>
</dbReference>
<evidence type="ECO:0000313" key="3">
    <source>
        <dbReference type="Proteomes" id="UP001177003"/>
    </source>
</evidence>
<dbReference type="Pfam" id="PF24758">
    <property type="entry name" value="LRR_At5g56370"/>
    <property type="match status" value="1"/>
</dbReference>
<dbReference type="PANTHER" id="PTHR38926">
    <property type="entry name" value="F-BOX DOMAIN CONTAINING PROTEIN, EXPRESSED"/>
    <property type="match status" value="1"/>
</dbReference>
<name>A0AA36A2V5_LACSI</name>
<dbReference type="PROSITE" id="PS50181">
    <property type="entry name" value="FBOX"/>
    <property type="match status" value="1"/>
</dbReference>
<dbReference type="InterPro" id="IPR001810">
    <property type="entry name" value="F-box_dom"/>
</dbReference>
<dbReference type="PANTHER" id="PTHR38926:SF80">
    <property type="entry name" value="F-BOX DOMAIN, LEUCINE-RICH REPEAT DOMAIN SUPERFAMILY"/>
    <property type="match status" value="1"/>
</dbReference>
<dbReference type="SUPFAM" id="SSF81383">
    <property type="entry name" value="F-box domain"/>
    <property type="match status" value="1"/>
</dbReference>
<gene>
    <name evidence="2" type="ORF">LSALG_LOCUS41262</name>
</gene>
<accession>A0AA36A2V5</accession>
<dbReference type="EMBL" id="OX465085">
    <property type="protein sequence ID" value="CAI9302791.1"/>
    <property type="molecule type" value="Genomic_DNA"/>
</dbReference>
<dbReference type="Proteomes" id="UP001177003">
    <property type="component" value="Chromosome 9"/>
</dbReference>